<dbReference type="SUPFAM" id="SSF53850">
    <property type="entry name" value="Periplasmic binding protein-like II"/>
    <property type="match status" value="1"/>
</dbReference>
<dbReference type="OrthoDB" id="547680at2"/>
<organism evidence="3 4">
    <name type="scientific">Massilia eburnea</name>
    <dbReference type="NCBI Taxonomy" id="1776165"/>
    <lineage>
        <taxon>Bacteria</taxon>
        <taxon>Pseudomonadati</taxon>
        <taxon>Pseudomonadota</taxon>
        <taxon>Betaproteobacteria</taxon>
        <taxon>Burkholderiales</taxon>
        <taxon>Oxalobacteraceae</taxon>
        <taxon>Telluria group</taxon>
        <taxon>Massilia</taxon>
    </lineage>
</organism>
<dbReference type="EMBL" id="WNKX01000001">
    <property type="protein sequence ID" value="MTW09335.1"/>
    <property type="molecule type" value="Genomic_DNA"/>
</dbReference>
<sequence>MTRLLRATADCKYDRTIPKTISLARRQLQPLAWCWRTALDWFQSCNIEIGRCMPRSRSCLFAFLTSICVLGALRWASAKEPVVVFYPPPYSETDTRDVYTTRLLAMALEKSGGRFVARPAEGKMLQGRSLLMLQQRRGIDVAWAATSNEIEARVHPVRIPIFKGLIGYRLLLIARSDAEKFSKIRTAEELKVLVAGQGHDWIDTPILRANGFRVHSGSYYDAMFKMLAQHRFDYFPRSVLEIWAEAEAHKDEGLMIEPHLMLRYPSAVYFFTSKENTALAQAIESGLEKMLRDGSFDKLFNEHHAELLARVGMEGRIVFDLENPELPPGTPVERPALWHRPPER</sequence>
<comment type="caution">
    <text evidence="3">The sequence shown here is derived from an EMBL/GenBank/DDBJ whole genome shotgun (WGS) entry which is preliminary data.</text>
</comment>
<accession>A0A6L6QAX7</accession>
<evidence type="ECO:0000256" key="1">
    <source>
        <dbReference type="SAM" id="MobiDB-lite"/>
    </source>
</evidence>
<feature type="region of interest" description="Disordered" evidence="1">
    <location>
        <begin position="324"/>
        <end position="344"/>
    </location>
</feature>
<dbReference type="Gene3D" id="3.40.190.10">
    <property type="entry name" value="Periplasmic binding protein-like II"/>
    <property type="match status" value="2"/>
</dbReference>
<keyword evidence="2" id="KW-0472">Membrane</keyword>
<proteinExistence type="predicted"/>
<keyword evidence="2" id="KW-1133">Transmembrane helix</keyword>
<gene>
    <name evidence="3" type="ORF">GM658_01870</name>
</gene>
<keyword evidence="2" id="KW-0812">Transmembrane</keyword>
<evidence type="ECO:0000313" key="3">
    <source>
        <dbReference type="EMBL" id="MTW09335.1"/>
    </source>
</evidence>
<name>A0A6L6QAX7_9BURK</name>
<evidence type="ECO:0000313" key="4">
    <source>
        <dbReference type="Proteomes" id="UP000472320"/>
    </source>
</evidence>
<dbReference type="Proteomes" id="UP000472320">
    <property type="component" value="Unassembled WGS sequence"/>
</dbReference>
<dbReference type="AlphaFoldDB" id="A0A6L6QAX7"/>
<protein>
    <submittedName>
        <fullName evidence="3">Transporter substrate-binding domain-containing protein</fullName>
    </submittedName>
</protein>
<feature type="transmembrane region" description="Helical" evidence="2">
    <location>
        <begin position="59"/>
        <end position="77"/>
    </location>
</feature>
<evidence type="ECO:0000256" key="2">
    <source>
        <dbReference type="SAM" id="Phobius"/>
    </source>
</evidence>
<keyword evidence="4" id="KW-1185">Reference proteome</keyword>
<reference evidence="3 4" key="1">
    <citation type="submission" date="2019-11" db="EMBL/GenBank/DDBJ databases">
        <title>Type strains purchased from KCTC, JCM and DSMZ.</title>
        <authorList>
            <person name="Lu H."/>
        </authorList>
    </citation>
    <scope>NUCLEOTIDE SEQUENCE [LARGE SCALE GENOMIC DNA]</scope>
    <source>
        <strain evidence="3 4">JCM 31587</strain>
    </source>
</reference>